<dbReference type="EMBL" id="KN834797">
    <property type="protein sequence ID" value="KIK56536.1"/>
    <property type="molecule type" value="Genomic_DNA"/>
</dbReference>
<name>A0A0D0BNK3_9AGAR</name>
<evidence type="ECO:0000313" key="2">
    <source>
        <dbReference type="EMBL" id="KIK56536.1"/>
    </source>
</evidence>
<gene>
    <name evidence="2" type="ORF">GYMLUDRAFT_247793</name>
</gene>
<dbReference type="HOGENOM" id="CLU_653930_0_0_1"/>
<feature type="compositionally biased region" description="Basic and acidic residues" evidence="1">
    <location>
        <begin position="117"/>
        <end position="126"/>
    </location>
</feature>
<sequence length="420" mass="44259">MSARRAAQGLATPGRHAGAVGNHRARSANANAGHGHATSNLTGSSGDRDRDGKGADNTSTGAAAAAAAGAAAVTPASVSSEKSASSISMASPFSPIVLGEHGESVLPKKNTNAGVSEGEKKDEPQPHPHPQPQSSAQSLTRSQSRSVESSGDESDATFETAADDALALGVGAGMSPPWSDDNEDDGDGDIEEDEEEQAVPIIDGMNEISFTINGVETQCWTISSREKCSNLAYTLIPTRRSVTAMFEAEQNNRRTLTLLDPDWLLKLSATRSNDLESIDERHTLAGFSINKACIEVGSLERVPQAASPMTVDCTPSLANLIVPLCLCKLITSEQHTDAWAPAATPALVCTKHNPGLLFFNSDMLMSYLVNHVYPLALRYESLLFLIVPAFPKRVQLDTIAHNGNEGFEENGATGLNGISV</sequence>
<feature type="compositionally biased region" description="Acidic residues" evidence="1">
    <location>
        <begin position="180"/>
        <end position="196"/>
    </location>
</feature>
<evidence type="ECO:0000256" key="1">
    <source>
        <dbReference type="SAM" id="MobiDB-lite"/>
    </source>
</evidence>
<protein>
    <submittedName>
        <fullName evidence="2">Uncharacterized protein</fullName>
    </submittedName>
</protein>
<keyword evidence="3" id="KW-1185">Reference proteome</keyword>
<dbReference type="Proteomes" id="UP000053593">
    <property type="component" value="Unassembled WGS sequence"/>
</dbReference>
<feature type="region of interest" description="Disordered" evidence="1">
    <location>
        <begin position="1"/>
        <end position="88"/>
    </location>
</feature>
<dbReference type="AlphaFoldDB" id="A0A0D0BNK3"/>
<feature type="region of interest" description="Disordered" evidence="1">
    <location>
        <begin position="169"/>
        <end position="196"/>
    </location>
</feature>
<feature type="compositionally biased region" description="Low complexity" evidence="1">
    <location>
        <begin position="61"/>
        <end position="88"/>
    </location>
</feature>
<feature type="region of interest" description="Disordered" evidence="1">
    <location>
        <begin position="100"/>
        <end position="157"/>
    </location>
</feature>
<organism evidence="2 3">
    <name type="scientific">Collybiopsis luxurians FD-317 M1</name>
    <dbReference type="NCBI Taxonomy" id="944289"/>
    <lineage>
        <taxon>Eukaryota</taxon>
        <taxon>Fungi</taxon>
        <taxon>Dikarya</taxon>
        <taxon>Basidiomycota</taxon>
        <taxon>Agaricomycotina</taxon>
        <taxon>Agaricomycetes</taxon>
        <taxon>Agaricomycetidae</taxon>
        <taxon>Agaricales</taxon>
        <taxon>Marasmiineae</taxon>
        <taxon>Omphalotaceae</taxon>
        <taxon>Collybiopsis</taxon>
        <taxon>Collybiopsis luxurians</taxon>
    </lineage>
</organism>
<feature type="compositionally biased region" description="Polar residues" evidence="1">
    <location>
        <begin position="134"/>
        <end position="149"/>
    </location>
</feature>
<accession>A0A0D0BNK3</accession>
<evidence type="ECO:0000313" key="3">
    <source>
        <dbReference type="Proteomes" id="UP000053593"/>
    </source>
</evidence>
<reference evidence="2 3" key="1">
    <citation type="submission" date="2014-04" db="EMBL/GenBank/DDBJ databases">
        <title>Evolutionary Origins and Diversification of the Mycorrhizal Mutualists.</title>
        <authorList>
            <consortium name="DOE Joint Genome Institute"/>
            <consortium name="Mycorrhizal Genomics Consortium"/>
            <person name="Kohler A."/>
            <person name="Kuo A."/>
            <person name="Nagy L.G."/>
            <person name="Floudas D."/>
            <person name="Copeland A."/>
            <person name="Barry K.W."/>
            <person name="Cichocki N."/>
            <person name="Veneault-Fourrey C."/>
            <person name="LaButti K."/>
            <person name="Lindquist E.A."/>
            <person name="Lipzen A."/>
            <person name="Lundell T."/>
            <person name="Morin E."/>
            <person name="Murat C."/>
            <person name="Riley R."/>
            <person name="Ohm R."/>
            <person name="Sun H."/>
            <person name="Tunlid A."/>
            <person name="Henrissat B."/>
            <person name="Grigoriev I.V."/>
            <person name="Hibbett D.S."/>
            <person name="Martin F."/>
        </authorList>
    </citation>
    <scope>NUCLEOTIDE SEQUENCE [LARGE SCALE GENOMIC DNA]</scope>
    <source>
        <strain evidence="2 3">FD-317 M1</strain>
    </source>
</reference>
<proteinExistence type="predicted"/>